<evidence type="ECO:0000313" key="2">
    <source>
        <dbReference type="EMBL" id="CAD9811002.1"/>
    </source>
</evidence>
<feature type="region of interest" description="Disordered" evidence="1">
    <location>
        <begin position="61"/>
        <end position="88"/>
    </location>
</feature>
<dbReference type="EMBL" id="HBHQ01004259">
    <property type="protein sequence ID" value="CAD9811002.1"/>
    <property type="molecule type" value="Transcribed_RNA"/>
</dbReference>
<reference evidence="2" key="1">
    <citation type="submission" date="2021-01" db="EMBL/GenBank/DDBJ databases">
        <authorList>
            <person name="Corre E."/>
            <person name="Pelletier E."/>
            <person name="Niang G."/>
            <person name="Scheremetjew M."/>
            <person name="Finn R."/>
            <person name="Kale V."/>
            <person name="Holt S."/>
            <person name="Cochrane G."/>
            <person name="Meng A."/>
            <person name="Brown T."/>
            <person name="Cohen L."/>
        </authorList>
    </citation>
    <scope>NUCLEOTIDE SEQUENCE</scope>
    <source>
        <strain evidence="2">CCMP2084</strain>
    </source>
</reference>
<feature type="compositionally biased region" description="Low complexity" evidence="1">
    <location>
        <begin position="66"/>
        <end position="79"/>
    </location>
</feature>
<dbReference type="PANTHER" id="PTHR33828">
    <property type="entry name" value="OS05G0596200 PROTEIN"/>
    <property type="match status" value="1"/>
</dbReference>
<name>A0A7S2U999_9STRA</name>
<dbReference type="AlphaFoldDB" id="A0A7S2U999"/>
<organism evidence="2">
    <name type="scientific">Attheya septentrionalis</name>
    <dbReference type="NCBI Taxonomy" id="420275"/>
    <lineage>
        <taxon>Eukaryota</taxon>
        <taxon>Sar</taxon>
        <taxon>Stramenopiles</taxon>
        <taxon>Ochrophyta</taxon>
        <taxon>Bacillariophyta</taxon>
        <taxon>Coscinodiscophyceae</taxon>
        <taxon>Chaetocerotophycidae</taxon>
        <taxon>Chaetocerotales</taxon>
        <taxon>Attheyaceae</taxon>
        <taxon>Attheya</taxon>
    </lineage>
</organism>
<accession>A0A7S2U999</accession>
<gene>
    <name evidence="2" type="ORF">ASEP1449_LOCUS2826</name>
</gene>
<proteinExistence type="predicted"/>
<protein>
    <submittedName>
        <fullName evidence="2">Uncharacterized protein</fullName>
    </submittedName>
</protein>
<sequence length="113" mass="12443">MAEELKPGQKYPTPTPGFGDRVFYETLYRQRPESIMAQEWCVNYGVLPTEEAAKMYKKVLKRKQNKGGTASSSTTSGSAKKVKKTKTKRVLDDVGYDADMQLGGAEGMGSKAL</sequence>
<evidence type="ECO:0000256" key="1">
    <source>
        <dbReference type="SAM" id="MobiDB-lite"/>
    </source>
</evidence>
<dbReference type="PANTHER" id="PTHR33828:SF2">
    <property type="entry name" value="NUCLEOLIN"/>
    <property type="match status" value="1"/>
</dbReference>